<dbReference type="EMBL" id="OK040780">
    <property type="protein sequence ID" value="UDL14896.1"/>
    <property type="molecule type" value="Genomic_DNA"/>
</dbReference>
<dbReference type="GO" id="GO:0006260">
    <property type="term" value="P:DNA replication"/>
    <property type="evidence" value="ECO:0007669"/>
    <property type="project" value="InterPro"/>
</dbReference>
<dbReference type="GO" id="GO:0009295">
    <property type="term" value="C:nucleoid"/>
    <property type="evidence" value="ECO:0007669"/>
    <property type="project" value="TreeGrafter"/>
</dbReference>
<dbReference type="GO" id="GO:0003697">
    <property type="term" value="F:single-stranded DNA binding"/>
    <property type="evidence" value="ECO:0007669"/>
    <property type="project" value="InterPro"/>
</dbReference>
<dbReference type="InterPro" id="IPR011344">
    <property type="entry name" value="ssDNA-bd"/>
</dbReference>
<keyword evidence="5" id="KW-1185">Reference proteome</keyword>
<dbReference type="KEGG" id="vg:77925157"/>
<dbReference type="InterPro" id="IPR000424">
    <property type="entry name" value="Primosome_PriB/ssb"/>
</dbReference>
<evidence type="ECO:0000256" key="1">
    <source>
        <dbReference type="ARBA" id="ARBA00023125"/>
    </source>
</evidence>
<dbReference type="InterPro" id="IPR012340">
    <property type="entry name" value="NA-bd_OB-fold"/>
</dbReference>
<accession>A0AAE8Y5G1</accession>
<dbReference type="NCBIfam" id="TIGR00621">
    <property type="entry name" value="ssb"/>
    <property type="match status" value="1"/>
</dbReference>
<feature type="compositionally biased region" description="Polar residues" evidence="3">
    <location>
        <begin position="146"/>
        <end position="159"/>
    </location>
</feature>
<proteinExistence type="inferred from homology"/>
<dbReference type="PANTHER" id="PTHR10302">
    <property type="entry name" value="SINGLE-STRANDED DNA-BINDING PROTEIN"/>
    <property type="match status" value="1"/>
</dbReference>
<dbReference type="PROSITE" id="PS50935">
    <property type="entry name" value="SSB"/>
    <property type="match status" value="1"/>
</dbReference>
<feature type="region of interest" description="Disordered" evidence="3">
    <location>
        <begin position="116"/>
        <end position="174"/>
    </location>
</feature>
<name>A0AAE8Y5G1_9CAUD</name>
<evidence type="ECO:0000256" key="3">
    <source>
        <dbReference type="SAM" id="MobiDB-lite"/>
    </source>
</evidence>
<reference evidence="4" key="1">
    <citation type="submission" date="2021-09" db="EMBL/GenBank/DDBJ databases">
        <authorList>
            <person name="Prude D.S."/>
            <person name="Stokes N.T."/>
            <person name="Pimienta A.M."/>
            <person name="Mendez E."/>
            <person name="Powell L.D."/>
            <person name="Woodhouse A.S."/>
            <person name="Cunningham F.J."/>
            <person name="Greenfield T.L."/>
            <person name="Smith J.A."/>
            <person name="Hatke H.L."/>
            <person name="Salama S."/>
            <person name="Beyer A.R."/>
            <person name="Klyczek K."/>
            <person name="Garlena R.A."/>
            <person name="Russell D.A."/>
            <person name="Pope W.H."/>
            <person name="Jacobs-Sera D."/>
            <person name="Hatfull G.F."/>
        </authorList>
    </citation>
    <scope>NUCLEOTIDE SEQUENCE</scope>
</reference>
<evidence type="ECO:0000256" key="2">
    <source>
        <dbReference type="PIRNR" id="PIRNR002070"/>
    </source>
</evidence>
<dbReference type="SUPFAM" id="SSF50249">
    <property type="entry name" value="Nucleic acid-binding proteins"/>
    <property type="match status" value="1"/>
</dbReference>
<feature type="compositionally biased region" description="Polar residues" evidence="3">
    <location>
        <begin position="124"/>
        <end position="138"/>
    </location>
</feature>
<organism evidence="4 5">
    <name type="scientific">Arthrobacter phage Sarge</name>
    <dbReference type="NCBI Taxonomy" id="2885974"/>
    <lineage>
        <taxon>Viruses</taxon>
        <taxon>Duplodnaviria</taxon>
        <taxon>Heunggongvirae</taxon>
        <taxon>Uroviricota</taxon>
        <taxon>Caudoviricetes</taxon>
        <taxon>Sargevirus</taxon>
        <taxon>Sargevirus sarge</taxon>
    </lineage>
</organism>
<evidence type="ECO:0000313" key="5">
    <source>
        <dbReference type="Proteomes" id="UP000827738"/>
    </source>
</evidence>
<protein>
    <recommendedName>
        <fullName evidence="2">Single-stranded DNA-binding protein</fullName>
    </recommendedName>
</protein>
<dbReference type="PANTHER" id="PTHR10302:SF27">
    <property type="entry name" value="SINGLE-STRANDED DNA-BINDING PROTEIN"/>
    <property type="match status" value="1"/>
</dbReference>
<dbReference type="PIRSF" id="PIRSF002070">
    <property type="entry name" value="SSB"/>
    <property type="match status" value="1"/>
</dbReference>
<gene>
    <name evidence="4" type="primary">49</name>
    <name evidence="4" type="ORF">SEA_SARGE_49</name>
</gene>
<dbReference type="Pfam" id="PF00436">
    <property type="entry name" value="SSB"/>
    <property type="match status" value="1"/>
</dbReference>
<dbReference type="Gene3D" id="2.40.50.140">
    <property type="entry name" value="Nucleic acid-binding proteins"/>
    <property type="match status" value="1"/>
</dbReference>
<dbReference type="Proteomes" id="UP000827738">
    <property type="component" value="Segment"/>
</dbReference>
<evidence type="ECO:0000313" key="4">
    <source>
        <dbReference type="EMBL" id="UDL14896.1"/>
    </source>
</evidence>
<dbReference type="CDD" id="cd04496">
    <property type="entry name" value="SSB_OBF"/>
    <property type="match status" value="1"/>
</dbReference>
<keyword evidence="1 2" id="KW-0238">DNA-binding</keyword>
<sequence length="174" mass="19060">MSNETNLTIRGRLTADPELRFTPSGAAVVNFTIAAQASKFDKNSNEWKDQPAKFWRCAAWNQGKLTRAENIANMLKKGDSVIVYGELTTREYETKEGEKRTADEIRVESIGKDLTFHGQPYAANEQNTRGQQTAQSDPWATPATPPTQSDPWATPATSNSGGGWGNGPDGQPPF</sequence>
<dbReference type="RefSeq" id="YP_010649603.1">
    <property type="nucleotide sequence ID" value="NC_070770.1"/>
</dbReference>
<dbReference type="HAMAP" id="MF_00984">
    <property type="entry name" value="SSB"/>
    <property type="match status" value="1"/>
</dbReference>
<dbReference type="GeneID" id="77925157"/>